<feature type="compositionally biased region" description="Acidic residues" evidence="4">
    <location>
        <begin position="242"/>
        <end position="271"/>
    </location>
</feature>
<dbReference type="InterPro" id="IPR000524">
    <property type="entry name" value="Tscrpt_reg_HTH_GntR"/>
</dbReference>
<feature type="compositionally biased region" description="Basic and acidic residues" evidence="4">
    <location>
        <begin position="541"/>
        <end position="553"/>
    </location>
</feature>
<dbReference type="Gene3D" id="1.20.120.530">
    <property type="entry name" value="GntR ligand-binding domain-like"/>
    <property type="match status" value="1"/>
</dbReference>
<dbReference type="Proteomes" id="UP000219947">
    <property type="component" value="Unassembled WGS sequence"/>
</dbReference>
<dbReference type="EMBL" id="PDEV01000001">
    <property type="protein sequence ID" value="PEN17363.1"/>
    <property type="molecule type" value="Genomic_DNA"/>
</dbReference>
<feature type="compositionally biased region" description="Basic and acidic residues" evidence="4">
    <location>
        <begin position="683"/>
        <end position="696"/>
    </location>
</feature>
<keyword evidence="1" id="KW-0805">Transcription regulation</keyword>
<keyword evidence="2" id="KW-0238">DNA-binding</keyword>
<reference evidence="6" key="1">
    <citation type="submission" date="2017-10" db="EMBL/GenBank/DDBJ databases">
        <title>Kefir isolates.</title>
        <authorList>
            <person name="Kim Y."/>
            <person name="Blasche S."/>
        </authorList>
    </citation>
    <scope>NUCLEOTIDE SEQUENCE [LARGE SCALE GENOMIC DNA]</scope>
    <source>
        <strain evidence="6">OG2-2</strain>
    </source>
</reference>
<feature type="compositionally biased region" description="Acidic residues" evidence="4">
    <location>
        <begin position="453"/>
        <end position="466"/>
    </location>
</feature>
<evidence type="ECO:0000259" key="5">
    <source>
        <dbReference type="PROSITE" id="PS50949"/>
    </source>
</evidence>
<sequence>MAIHRKILRWLETELFEGNIQLGQSLPDDQRIAHAIGVGRSRTRDALKTLEDMELMRLYSGRGKEIIPYLYEEPAAAAAGPIRLHMSTSRYPTRDMLQTRILLESWAVSNIDPDKVSFDEVDEALETLQDDTLSIGEFLDQLLTFHHRLVRLAGNELVVGLLVAIRQSSFDSLLSLMGRLPLWSSTMTRIRVENRAIVDAVKDGDARTARELIAHQLQELYSEAGIELDQAANTPNGMPGDPSEDDEEFQEEEYSEESTDSSEEPESDADVEEHKETEPEQDAGENIPESEYKAEQEKSPAAQLPKIIREGTTVSRRRQGRVRVPTPVAVGFEEDEAEETASAANTGDIPTADASEQQETVESTHEPPIDPLEETAAHEPQLESVQPEFEDDVLPVDEPGESASDDAQDKESAEEITTEKAPDKSADGSEKSKSLEEAQGKSQDGSASHEDSTESTEDKDDEEAPDEQEHVREVYVEKAPVGKISAEELVATGLIPWRTMGQQAENGTSPQTEAEGEDDVIRAPLRRNVPPVRPAQFSPLKSEKPEKAEKPASERISLIRRVRHYFGLDLPHTQAVKLVEAQEAAEQKAADNAKFAAEPPKVEPKSASASSPEDAPAAASAEASKSSAAEQEREVSTEPKKPATEPSPAKAAEAPKPAEASKPSKPSSDVTSKSAEPAPEAAPSDKTDLKPAKPAEKPASAPAQSVDSAKREKPAAETLQTDSSDAVKAEPSDAPVQRAAANVELEETPEEIRSELQSAITLDEPSPDSVPTPTAEPVAVKRPNRKDSDSQAPAKNVSVAAASIPQPVPAVARPETANLSGVDSTPVAPAVNETKNKPVESQPKQKAQADTEKTPVKPAPSPSEIAQASAKPASKKPETKKPAPLAGSASKSASANKKALTAVDANGAPNPFEGFDVLGAVERAHAAEAAAAQKKQAKKQNPASEAKKPAQNGASKGTSALSKGKKNRKRRH</sequence>
<accession>A0A2A8D9A2</accession>
<organism evidence="6 7">
    <name type="scientific">Rothia dentocariosa</name>
    <dbReference type="NCBI Taxonomy" id="2047"/>
    <lineage>
        <taxon>Bacteria</taxon>
        <taxon>Bacillati</taxon>
        <taxon>Actinomycetota</taxon>
        <taxon>Actinomycetes</taxon>
        <taxon>Micrococcales</taxon>
        <taxon>Micrococcaceae</taxon>
        <taxon>Rothia</taxon>
    </lineage>
</organism>
<keyword evidence="7" id="KW-1185">Reference proteome</keyword>
<feature type="compositionally biased region" description="Polar residues" evidence="4">
    <location>
        <begin position="952"/>
        <end position="961"/>
    </location>
</feature>
<proteinExistence type="predicted"/>
<keyword evidence="3" id="KW-0804">Transcription</keyword>
<dbReference type="Gene3D" id="1.10.10.10">
    <property type="entry name" value="Winged helix-like DNA-binding domain superfamily/Winged helix DNA-binding domain"/>
    <property type="match status" value="1"/>
</dbReference>
<dbReference type="GO" id="GO:0003700">
    <property type="term" value="F:DNA-binding transcription factor activity"/>
    <property type="evidence" value="ECO:0007669"/>
    <property type="project" value="InterPro"/>
</dbReference>
<dbReference type="Pfam" id="PF07729">
    <property type="entry name" value="FCD"/>
    <property type="match status" value="1"/>
</dbReference>
<feature type="region of interest" description="Disordered" evidence="4">
    <location>
        <begin position="230"/>
        <end position="481"/>
    </location>
</feature>
<evidence type="ECO:0000256" key="2">
    <source>
        <dbReference type="ARBA" id="ARBA00023125"/>
    </source>
</evidence>
<dbReference type="InterPro" id="IPR036388">
    <property type="entry name" value="WH-like_DNA-bd_sf"/>
</dbReference>
<dbReference type="AlphaFoldDB" id="A0A2A8D9A2"/>
<feature type="compositionally biased region" description="Acidic residues" evidence="4">
    <location>
        <begin position="388"/>
        <end position="406"/>
    </location>
</feature>
<dbReference type="InterPro" id="IPR036390">
    <property type="entry name" value="WH_DNA-bd_sf"/>
</dbReference>
<dbReference type="RefSeq" id="WP_098042495.1">
    <property type="nucleotide sequence ID" value="NZ_PDEV01000001.1"/>
</dbReference>
<dbReference type="GO" id="GO:0003677">
    <property type="term" value="F:DNA binding"/>
    <property type="evidence" value="ECO:0007669"/>
    <property type="project" value="UniProtKB-KW"/>
</dbReference>
<evidence type="ECO:0000256" key="4">
    <source>
        <dbReference type="SAM" id="MobiDB-lite"/>
    </source>
</evidence>
<dbReference type="SUPFAM" id="SSF46785">
    <property type="entry name" value="Winged helix' DNA-binding domain"/>
    <property type="match status" value="1"/>
</dbReference>
<evidence type="ECO:0000256" key="3">
    <source>
        <dbReference type="ARBA" id="ARBA00023163"/>
    </source>
</evidence>
<evidence type="ECO:0000313" key="7">
    <source>
        <dbReference type="Proteomes" id="UP000219947"/>
    </source>
</evidence>
<feature type="region of interest" description="Disordered" evidence="4">
    <location>
        <begin position="498"/>
        <end position="556"/>
    </location>
</feature>
<evidence type="ECO:0000313" key="6">
    <source>
        <dbReference type="EMBL" id="PEN17363.1"/>
    </source>
</evidence>
<feature type="compositionally biased region" description="Low complexity" evidence="4">
    <location>
        <begin position="644"/>
        <end position="668"/>
    </location>
</feature>
<feature type="compositionally biased region" description="Basic and acidic residues" evidence="4">
    <location>
        <begin position="407"/>
        <end position="439"/>
    </location>
</feature>
<feature type="compositionally biased region" description="Low complexity" evidence="4">
    <location>
        <begin position="882"/>
        <end position="902"/>
    </location>
</feature>
<protein>
    <submittedName>
        <fullName evidence="6">GntR family transcriptional regulator</fullName>
    </submittedName>
</protein>
<feature type="region of interest" description="Disordered" evidence="4">
    <location>
        <begin position="583"/>
        <end position="972"/>
    </location>
</feature>
<feature type="compositionally biased region" description="Basic residues" evidence="4">
    <location>
        <begin position="963"/>
        <end position="972"/>
    </location>
</feature>
<dbReference type="SMART" id="SM00895">
    <property type="entry name" value="FCD"/>
    <property type="match status" value="1"/>
</dbReference>
<dbReference type="InterPro" id="IPR011711">
    <property type="entry name" value="GntR_C"/>
</dbReference>
<feature type="compositionally biased region" description="Basic and acidic residues" evidence="4">
    <location>
        <begin position="467"/>
        <end position="476"/>
    </location>
</feature>
<dbReference type="InterPro" id="IPR008920">
    <property type="entry name" value="TF_FadR/GntR_C"/>
</dbReference>
<name>A0A2A8D9A2_9MICC</name>
<feature type="domain" description="HTH gntR-type" evidence="5">
    <location>
        <begin position="1"/>
        <end position="69"/>
    </location>
</feature>
<evidence type="ECO:0000256" key="1">
    <source>
        <dbReference type="ARBA" id="ARBA00023015"/>
    </source>
</evidence>
<dbReference type="PANTHER" id="PTHR43537:SF5">
    <property type="entry name" value="UXU OPERON TRANSCRIPTIONAL REGULATOR"/>
    <property type="match status" value="1"/>
</dbReference>
<dbReference type="PANTHER" id="PTHR43537">
    <property type="entry name" value="TRANSCRIPTIONAL REGULATOR, GNTR FAMILY"/>
    <property type="match status" value="1"/>
</dbReference>
<feature type="compositionally biased region" description="Low complexity" evidence="4">
    <location>
        <begin position="592"/>
        <end position="629"/>
    </location>
</feature>
<dbReference type="SUPFAM" id="SSF48008">
    <property type="entry name" value="GntR ligand-binding domain-like"/>
    <property type="match status" value="1"/>
</dbReference>
<feature type="compositionally biased region" description="Basic and acidic residues" evidence="4">
    <location>
        <begin position="630"/>
        <end position="643"/>
    </location>
</feature>
<comment type="caution">
    <text evidence="6">The sequence shown here is derived from an EMBL/GenBank/DDBJ whole genome shotgun (WGS) entry which is preliminary data.</text>
</comment>
<dbReference type="PROSITE" id="PS50949">
    <property type="entry name" value="HTH_GNTR"/>
    <property type="match status" value="1"/>
</dbReference>
<feature type="compositionally biased region" description="Polar residues" evidence="4">
    <location>
        <begin position="500"/>
        <end position="512"/>
    </location>
</feature>
<gene>
    <name evidence="6" type="ORF">CRM92_05010</name>
</gene>